<protein>
    <recommendedName>
        <fullName evidence="4">DUF4013 domain-containing protein</fullName>
    </recommendedName>
</protein>
<dbReference type="EMBL" id="LHQS01000002">
    <property type="protein sequence ID" value="RXE56448.1"/>
    <property type="molecule type" value="Genomic_DNA"/>
</dbReference>
<keyword evidence="1" id="KW-0472">Membrane</keyword>
<feature type="transmembrane region" description="Helical" evidence="1">
    <location>
        <begin position="140"/>
        <end position="165"/>
    </location>
</feature>
<comment type="caution">
    <text evidence="2">The sequence shown here is derived from an EMBL/GenBank/DDBJ whole genome shotgun (WGS) entry which is preliminary data.</text>
</comment>
<keyword evidence="3" id="KW-1185">Reference proteome</keyword>
<evidence type="ECO:0008006" key="4">
    <source>
        <dbReference type="Google" id="ProtNLM"/>
    </source>
</evidence>
<proteinExistence type="predicted"/>
<feature type="transmembrane region" description="Helical" evidence="1">
    <location>
        <begin position="68"/>
        <end position="94"/>
    </location>
</feature>
<dbReference type="RefSeq" id="WP_128694240.1">
    <property type="nucleotide sequence ID" value="NZ_LHQS01000002.1"/>
</dbReference>
<evidence type="ECO:0000256" key="1">
    <source>
        <dbReference type="SAM" id="Phobius"/>
    </source>
</evidence>
<name>A0A498H1H6_9EURY</name>
<dbReference type="AlphaFoldDB" id="A0A498H1H6"/>
<dbReference type="Pfam" id="PF13197">
    <property type="entry name" value="DUF4013"/>
    <property type="match status" value="1"/>
</dbReference>
<dbReference type="OrthoDB" id="107590at2157"/>
<accession>A0A498H1H6</accession>
<organism evidence="2 3">
    <name type="scientific">Methanoculleus taiwanensis</name>
    <dbReference type="NCBI Taxonomy" id="1550565"/>
    <lineage>
        <taxon>Archaea</taxon>
        <taxon>Methanobacteriati</taxon>
        <taxon>Methanobacteriota</taxon>
        <taxon>Stenosarchaea group</taxon>
        <taxon>Methanomicrobia</taxon>
        <taxon>Methanomicrobiales</taxon>
        <taxon>Methanomicrobiaceae</taxon>
        <taxon>Methanoculleus</taxon>
    </lineage>
</organism>
<feature type="transmembrane region" description="Helical" evidence="1">
    <location>
        <begin position="25"/>
        <end position="47"/>
    </location>
</feature>
<keyword evidence="1" id="KW-0812">Transmembrane</keyword>
<feature type="transmembrane region" description="Helical" evidence="1">
    <location>
        <begin position="171"/>
        <end position="193"/>
    </location>
</feature>
<evidence type="ECO:0000313" key="2">
    <source>
        <dbReference type="EMBL" id="RXE56448.1"/>
    </source>
</evidence>
<sequence length="215" mass="23135">MDYGEMLSDSFGYAKDAVWGKWSRWVLLVISTIVFPLIMGYTVRIYSGAKPAPELENWGELFINGLKLFVIGIIYAIPIFVIAVIALIPAMMLANGNPAAAIGSAGLGLLVMIVVAIIISLISAIGVIRFAQKGSMGQAFAFGAILGHIGRIGWGSYIIALIILWVVGAVFGIIVTVLSAIPLIGWLIMLFLYPPWIVFAARYMTLIYESAPAPA</sequence>
<dbReference type="Proteomes" id="UP000290932">
    <property type="component" value="Unassembled WGS sequence"/>
</dbReference>
<reference evidence="2 3" key="1">
    <citation type="journal article" date="2015" name="Int. J. Syst. Evol. Microbiol.">
        <title>Methanoculleus taiwanensis sp. nov., a methanogen isolated from deep marine sediment at the deformation front area near Taiwan.</title>
        <authorList>
            <person name="Weng C.Y."/>
            <person name="Chen S.C."/>
            <person name="Lai M.C."/>
            <person name="Wu S.Y."/>
            <person name="Lin S."/>
            <person name="Yang T.F."/>
            <person name="Chen P.C."/>
        </authorList>
    </citation>
    <scope>NUCLEOTIDE SEQUENCE [LARGE SCALE GENOMIC DNA]</scope>
    <source>
        <strain evidence="2 3">CYW4</strain>
    </source>
</reference>
<feature type="transmembrane region" description="Helical" evidence="1">
    <location>
        <begin position="100"/>
        <end position="128"/>
    </location>
</feature>
<keyword evidence="1" id="KW-1133">Transmembrane helix</keyword>
<gene>
    <name evidence="2" type="ORF">ABH15_10240</name>
</gene>
<evidence type="ECO:0000313" key="3">
    <source>
        <dbReference type="Proteomes" id="UP000290932"/>
    </source>
</evidence>
<dbReference type="InterPro" id="IPR025098">
    <property type="entry name" value="DUF4013"/>
</dbReference>